<feature type="region of interest" description="Disordered" evidence="1">
    <location>
        <begin position="59"/>
        <end position="82"/>
    </location>
</feature>
<dbReference type="EMBL" id="MT143988">
    <property type="protein sequence ID" value="QJA45322.1"/>
    <property type="molecule type" value="Genomic_DNA"/>
</dbReference>
<evidence type="ECO:0000313" key="3">
    <source>
        <dbReference type="EMBL" id="QJH93642.1"/>
    </source>
</evidence>
<dbReference type="AlphaFoldDB" id="A0A6H1ZCY9"/>
<feature type="compositionally biased region" description="Acidic residues" evidence="1">
    <location>
        <begin position="60"/>
        <end position="80"/>
    </location>
</feature>
<name>A0A6H1ZCY9_9ZZZZ</name>
<protein>
    <submittedName>
        <fullName evidence="2">Uncharacterized protein</fullName>
    </submittedName>
</protein>
<dbReference type="EMBL" id="MT144590">
    <property type="protein sequence ID" value="QJH93642.1"/>
    <property type="molecule type" value="Genomic_DNA"/>
</dbReference>
<reference evidence="2" key="1">
    <citation type="submission" date="2020-03" db="EMBL/GenBank/DDBJ databases">
        <title>The deep terrestrial virosphere.</title>
        <authorList>
            <person name="Holmfeldt K."/>
            <person name="Nilsson E."/>
            <person name="Simone D."/>
            <person name="Lopez-Fernandez M."/>
            <person name="Wu X."/>
            <person name="de Brujin I."/>
            <person name="Lundin D."/>
            <person name="Andersson A."/>
            <person name="Bertilsson S."/>
            <person name="Dopson M."/>
        </authorList>
    </citation>
    <scope>NUCLEOTIDE SEQUENCE</scope>
    <source>
        <strain evidence="2">TM448A00204</strain>
        <strain evidence="3">TM448B00128</strain>
    </source>
</reference>
<sequence>MRTYRCTACGTSVEVEVIKELNIVEVKPCEACLEVAEEAVKEESRDQGYQEGWQAGYDTATEEWEEKEEEEEKYGEDTSVEEEKRVIDGVLTGRIYPLMSNIEEVEKGEKK</sequence>
<evidence type="ECO:0000313" key="2">
    <source>
        <dbReference type="EMBL" id="QJA45322.1"/>
    </source>
</evidence>
<evidence type="ECO:0000256" key="1">
    <source>
        <dbReference type="SAM" id="MobiDB-lite"/>
    </source>
</evidence>
<proteinExistence type="predicted"/>
<organism evidence="2">
    <name type="scientific">viral metagenome</name>
    <dbReference type="NCBI Taxonomy" id="1070528"/>
    <lineage>
        <taxon>unclassified sequences</taxon>
        <taxon>metagenomes</taxon>
        <taxon>organismal metagenomes</taxon>
    </lineage>
</organism>
<gene>
    <name evidence="2" type="ORF">TM448A00204_0067</name>
    <name evidence="3" type="ORF">TM448B00128_0017</name>
</gene>
<accession>A0A6H1ZCY9</accession>